<dbReference type="OrthoDB" id="2666997at2"/>
<protein>
    <submittedName>
        <fullName evidence="1">Uncharacterized protein</fullName>
    </submittedName>
</protein>
<reference evidence="2" key="1">
    <citation type="submission" date="2018-12" db="EMBL/GenBank/DDBJ databases">
        <title>Complete genome sequence of Paenibacillus sp. MBLB1234.</title>
        <authorList>
            <person name="Nam Y.-D."/>
            <person name="Kang J."/>
            <person name="Chung W.-H."/>
            <person name="Park Y.S."/>
        </authorList>
    </citation>
    <scope>NUCLEOTIDE SEQUENCE [LARGE SCALE GENOMIC DNA]</scope>
    <source>
        <strain evidence="2">MBLB1234</strain>
    </source>
</reference>
<keyword evidence="2" id="KW-1185">Reference proteome</keyword>
<sequence length="74" mass="8915">MVREHRRARLNPRFDVESASSVYFVLDIEFISYQRRLMKFYIARKPTFESRSLILGLLRSVFLSKVDFLNFPIQ</sequence>
<dbReference type="KEGG" id="plut:EI981_10075"/>
<dbReference type="AlphaFoldDB" id="A0A3Q9I7W2"/>
<evidence type="ECO:0000313" key="1">
    <source>
        <dbReference type="EMBL" id="AZS14772.1"/>
    </source>
</evidence>
<dbReference type="EMBL" id="CP034346">
    <property type="protein sequence ID" value="AZS14772.1"/>
    <property type="molecule type" value="Genomic_DNA"/>
</dbReference>
<organism evidence="1 2">
    <name type="scientific">Paenibacillus lutimineralis</name>
    <dbReference type="NCBI Taxonomy" id="2707005"/>
    <lineage>
        <taxon>Bacteria</taxon>
        <taxon>Bacillati</taxon>
        <taxon>Bacillota</taxon>
        <taxon>Bacilli</taxon>
        <taxon>Bacillales</taxon>
        <taxon>Paenibacillaceae</taxon>
        <taxon>Paenibacillus</taxon>
    </lineage>
</organism>
<dbReference type="Proteomes" id="UP000270678">
    <property type="component" value="Chromosome"/>
</dbReference>
<proteinExistence type="predicted"/>
<gene>
    <name evidence="1" type="ORF">EI981_10075</name>
</gene>
<evidence type="ECO:0000313" key="2">
    <source>
        <dbReference type="Proteomes" id="UP000270678"/>
    </source>
</evidence>
<name>A0A3Q9I7W2_9BACL</name>
<accession>A0A3Q9I7W2</accession>